<evidence type="ECO:0000313" key="2">
    <source>
        <dbReference type="EMBL" id="TFD95695.1"/>
    </source>
</evidence>
<accession>A0A4Y8KZ81</accession>
<protein>
    <recommendedName>
        <fullName evidence="4">Periplasmic heavy metal sensor</fullName>
    </recommendedName>
</protein>
<gene>
    <name evidence="2" type="ORF">E2605_12740</name>
</gene>
<organism evidence="2 3">
    <name type="scientific">Dysgonomonas capnocytophagoides</name>
    <dbReference type="NCBI Taxonomy" id="45254"/>
    <lineage>
        <taxon>Bacteria</taxon>
        <taxon>Pseudomonadati</taxon>
        <taxon>Bacteroidota</taxon>
        <taxon>Bacteroidia</taxon>
        <taxon>Bacteroidales</taxon>
        <taxon>Dysgonomonadaceae</taxon>
        <taxon>Dysgonomonas</taxon>
    </lineage>
</organism>
<proteinExistence type="predicted"/>
<dbReference type="OrthoDB" id="675330at2"/>
<reference evidence="2 3" key="1">
    <citation type="submission" date="2019-03" db="EMBL/GenBank/DDBJ databases">
        <title>San Antonio Military Medical Center submission to MRSN (WRAIR), pending publication.</title>
        <authorList>
            <person name="Blyth D.M."/>
            <person name="Mccarthy S.L."/>
            <person name="Schall S.E."/>
            <person name="Stam J.A."/>
            <person name="Ong A.C."/>
            <person name="Mcgann P.T."/>
        </authorList>
    </citation>
    <scope>NUCLEOTIDE SEQUENCE [LARGE SCALE GENOMIC DNA]</scope>
    <source>
        <strain evidence="2 3">MRSN571793</strain>
    </source>
</reference>
<dbReference type="STRING" id="1121485.GCA_000426485_03079"/>
<keyword evidence="1" id="KW-0732">Signal</keyword>
<evidence type="ECO:0000256" key="1">
    <source>
        <dbReference type="SAM" id="SignalP"/>
    </source>
</evidence>
<feature type="chain" id="PRO_5021366636" description="Periplasmic heavy metal sensor" evidence="1">
    <location>
        <begin position="23"/>
        <end position="146"/>
    </location>
</feature>
<sequence length="146" mass="17404">MKSKNTILLLLFSLCFISQTFAQKRSFDIDAFKQKKAEFIIQKVGLTDAEVKAFIPLTNELMDKRFEINREVRKNAREIRKKDNKTNADYERMINEAADVKLKEAQLDKEYLQKFKQVLSAEKIYKYQQAEAEFMKQMIDKRRNHN</sequence>
<dbReference type="AlphaFoldDB" id="A0A4Y8KZ81"/>
<keyword evidence="3" id="KW-1185">Reference proteome</keyword>
<evidence type="ECO:0000313" key="3">
    <source>
        <dbReference type="Proteomes" id="UP000297861"/>
    </source>
</evidence>
<dbReference type="Proteomes" id="UP000297861">
    <property type="component" value="Unassembled WGS sequence"/>
</dbReference>
<name>A0A4Y8KZ81_9BACT</name>
<feature type="signal peptide" evidence="1">
    <location>
        <begin position="1"/>
        <end position="22"/>
    </location>
</feature>
<evidence type="ECO:0008006" key="4">
    <source>
        <dbReference type="Google" id="ProtNLM"/>
    </source>
</evidence>
<dbReference type="RefSeq" id="WP_051290759.1">
    <property type="nucleotide sequence ID" value="NZ_AP028867.1"/>
</dbReference>
<dbReference type="EMBL" id="SOML01000007">
    <property type="protein sequence ID" value="TFD95695.1"/>
    <property type="molecule type" value="Genomic_DNA"/>
</dbReference>
<comment type="caution">
    <text evidence="2">The sequence shown here is derived from an EMBL/GenBank/DDBJ whole genome shotgun (WGS) entry which is preliminary data.</text>
</comment>